<organism evidence="4 5">
    <name type="scientific">Sneathia vaginalis</name>
    <dbReference type="NCBI Taxonomy" id="187101"/>
    <lineage>
        <taxon>Bacteria</taxon>
        <taxon>Fusobacteriati</taxon>
        <taxon>Fusobacteriota</taxon>
        <taxon>Fusobacteriia</taxon>
        <taxon>Fusobacteriales</taxon>
        <taxon>Leptotrichiaceae</taxon>
        <taxon>Sneathia</taxon>
    </lineage>
</organism>
<dbReference type="SMART" id="SM00420">
    <property type="entry name" value="HTH_DEOR"/>
    <property type="match status" value="1"/>
</dbReference>
<dbReference type="InterPro" id="IPR036388">
    <property type="entry name" value="WH-like_DNA-bd_sf"/>
</dbReference>
<dbReference type="STRING" id="187101.VC03_01630"/>
<dbReference type="Gene3D" id="1.10.10.10">
    <property type="entry name" value="Winged helix-like DNA-binding domain superfamily/Winged helix DNA-binding domain"/>
    <property type="match status" value="1"/>
</dbReference>
<keyword evidence="1" id="KW-0805">Transcription regulation</keyword>
<feature type="domain" description="HTH deoR-type" evidence="3">
    <location>
        <begin position="3"/>
        <end position="58"/>
    </location>
</feature>
<dbReference type="PANTHER" id="PTHR30363">
    <property type="entry name" value="HTH-TYPE TRANSCRIPTIONAL REGULATOR SRLR-RELATED"/>
    <property type="match status" value="1"/>
</dbReference>
<evidence type="ECO:0000259" key="3">
    <source>
        <dbReference type="PROSITE" id="PS51000"/>
    </source>
</evidence>
<dbReference type="RefSeq" id="WP_046328373.1">
    <property type="nucleotide sequence ID" value="NZ_CP011280.1"/>
</dbReference>
<dbReference type="InterPro" id="IPR037171">
    <property type="entry name" value="NagB/RpiA_transferase-like"/>
</dbReference>
<dbReference type="AlphaFoldDB" id="A0A0E3ZAH4"/>
<proteinExistence type="predicted"/>
<name>A0A0E3ZAH4_9FUSO</name>
<dbReference type="InterPro" id="IPR036390">
    <property type="entry name" value="WH_DNA-bd_sf"/>
</dbReference>
<dbReference type="InterPro" id="IPR001034">
    <property type="entry name" value="DeoR_HTH"/>
</dbReference>
<dbReference type="OrthoDB" id="9797223at2"/>
<keyword evidence="2" id="KW-0804">Transcription</keyword>
<dbReference type="PROSITE" id="PS51000">
    <property type="entry name" value="HTH_DEOR_2"/>
    <property type="match status" value="1"/>
</dbReference>
<dbReference type="Pfam" id="PF00455">
    <property type="entry name" value="DeoRC"/>
    <property type="match status" value="1"/>
</dbReference>
<gene>
    <name evidence="4" type="ORF">VC03_01630</name>
</gene>
<dbReference type="GO" id="GO:0003700">
    <property type="term" value="F:DNA-binding transcription factor activity"/>
    <property type="evidence" value="ECO:0007669"/>
    <property type="project" value="InterPro"/>
</dbReference>
<dbReference type="Proteomes" id="UP000033103">
    <property type="component" value="Chromosome"/>
</dbReference>
<dbReference type="PANTHER" id="PTHR30363:SF56">
    <property type="entry name" value="TRANSCRIPTIONAL REGULATOR, DEOR FAMILY"/>
    <property type="match status" value="1"/>
</dbReference>
<reference evidence="4 5" key="1">
    <citation type="journal article" date="2012" name="BMC Genomics">
        <title>Genomic sequence analysis and characterization of Sneathia amnii sp. nov.</title>
        <authorList>
            <consortium name="Vaginal Microbiome Consortium (additional members)"/>
            <person name="Harwich M.D.Jr."/>
            <person name="Serrano M.G."/>
            <person name="Fettweis J.M."/>
            <person name="Alves J.M."/>
            <person name="Reimers M.A."/>
            <person name="Buck G.A."/>
            <person name="Jefferson K.K."/>
        </authorList>
    </citation>
    <scope>NUCLEOTIDE SEQUENCE [LARGE SCALE GENOMIC DNA]</scope>
    <source>
        <strain evidence="4 5">SN35</strain>
    </source>
</reference>
<sequence>MLSKQRQDKILDILREKGKISFTDLAKKLNTSYATIRRDCENLESFNLVTRISKGVELNEFKYDIDISYRQVKNISKKRKIAKRAAKFLKRGSFIFLDSGTTVNELIPYLKNLDIRVVTNGIMHLPKLIDNKVETILVGGRVKPTTRAIVSPEAIKQIKRYRFDYCFMGANAINEELGYMTPDPDEAEIKRAVIESSKVAFVLAEKSKCDKISNVRFSEYDKCIYIGEDNDIHSNA</sequence>
<keyword evidence="5" id="KW-1185">Reference proteome</keyword>
<dbReference type="SMART" id="SM01134">
    <property type="entry name" value="DeoRC"/>
    <property type="match status" value="1"/>
</dbReference>
<dbReference type="Pfam" id="PF08220">
    <property type="entry name" value="HTH_DeoR"/>
    <property type="match status" value="1"/>
</dbReference>
<dbReference type="InterPro" id="IPR014036">
    <property type="entry name" value="DeoR-like_C"/>
</dbReference>
<dbReference type="SUPFAM" id="SSF46785">
    <property type="entry name" value="Winged helix' DNA-binding domain"/>
    <property type="match status" value="1"/>
</dbReference>
<accession>A0A0E3ZAH4</accession>
<dbReference type="InterPro" id="IPR050313">
    <property type="entry name" value="Carb_Metab_HTH_regulators"/>
</dbReference>
<evidence type="ECO:0000256" key="2">
    <source>
        <dbReference type="ARBA" id="ARBA00023163"/>
    </source>
</evidence>
<evidence type="ECO:0000256" key="1">
    <source>
        <dbReference type="ARBA" id="ARBA00023015"/>
    </source>
</evidence>
<dbReference type="EMBL" id="CP011280">
    <property type="protein sequence ID" value="AKC95267.1"/>
    <property type="molecule type" value="Genomic_DNA"/>
</dbReference>
<protein>
    <recommendedName>
        <fullName evidence="3">HTH deoR-type domain-containing protein</fullName>
    </recommendedName>
</protein>
<dbReference type="Gene3D" id="3.40.50.1360">
    <property type="match status" value="1"/>
</dbReference>
<dbReference type="PATRIC" id="fig|1069640.6.peg.308"/>
<evidence type="ECO:0000313" key="5">
    <source>
        <dbReference type="Proteomes" id="UP000033103"/>
    </source>
</evidence>
<dbReference type="KEGG" id="sns:VC03_01630"/>
<dbReference type="SUPFAM" id="SSF100950">
    <property type="entry name" value="NagB/RpiA/CoA transferase-like"/>
    <property type="match status" value="1"/>
</dbReference>
<evidence type="ECO:0000313" key="4">
    <source>
        <dbReference type="EMBL" id="AKC95267.1"/>
    </source>
</evidence>
<dbReference type="HOGENOM" id="CLU_060699_1_3_0"/>